<keyword evidence="3" id="KW-1185">Reference proteome</keyword>
<dbReference type="OrthoDB" id="4148828at2759"/>
<reference evidence="2 3" key="1">
    <citation type="submission" date="2018-08" db="EMBL/GenBank/DDBJ databases">
        <title>Draft genome sequences of two Aspergillus turcosus clinical strains isolated from bronchoalveolar lavage fluid: one azole-susceptible and the other azole-resistant.</title>
        <authorList>
            <person name="Parent-Michaud M."/>
            <person name="Dufresne P.J."/>
            <person name="Fournier E."/>
            <person name="Martineau C."/>
            <person name="Moreira S."/>
            <person name="Perkins V."/>
            <person name="De Repentigny L."/>
            <person name="Dufresne S.F."/>
        </authorList>
    </citation>
    <scope>NUCLEOTIDE SEQUENCE [LARGE SCALE GENOMIC DNA]</scope>
    <source>
        <strain evidence="2">HMR AF 1038</strain>
    </source>
</reference>
<feature type="region of interest" description="Disordered" evidence="1">
    <location>
        <begin position="235"/>
        <end position="273"/>
    </location>
</feature>
<organism evidence="2 3">
    <name type="scientific">Aspergillus turcosus</name>
    <dbReference type="NCBI Taxonomy" id="1245748"/>
    <lineage>
        <taxon>Eukaryota</taxon>
        <taxon>Fungi</taxon>
        <taxon>Dikarya</taxon>
        <taxon>Ascomycota</taxon>
        <taxon>Pezizomycotina</taxon>
        <taxon>Eurotiomycetes</taxon>
        <taxon>Eurotiomycetidae</taxon>
        <taxon>Eurotiales</taxon>
        <taxon>Aspergillaceae</taxon>
        <taxon>Aspergillus</taxon>
        <taxon>Aspergillus subgen. Fumigati</taxon>
    </lineage>
</organism>
<feature type="compositionally biased region" description="Basic and acidic residues" evidence="1">
    <location>
        <begin position="134"/>
        <end position="151"/>
    </location>
</feature>
<sequence>MANIVTRPLSIFRKHDSPKPQSQLQSHSLHTRWGDAAISAPTDGSWTQHSTSTTHQPSSSTHRSQSTYRSKSKSQNKNKTTDKPAYEVEYAPRTHQPTEPRPSSTLTPTSTSTSTSTSFSRRLSMRLSPRSKSSRSDCDTSERQPLVERRAQFAYKPIHQDYPSEVAEKTAAAPRPRITVDRRDEPSLSPSPASSASLSPSPSPASSRFRYIPAYPRYDEEFARSRLSRAYSVSSRGSFRAGDDDNWDEGFNSGSCSRSGSSASAAKKRVSARRMTMTMVPDAEEIYG</sequence>
<feature type="compositionally biased region" description="Basic and acidic residues" evidence="1">
    <location>
        <begin position="79"/>
        <end position="98"/>
    </location>
</feature>
<dbReference type="EMBL" id="NIDN02000009">
    <property type="protein sequence ID" value="RLM00943.1"/>
    <property type="molecule type" value="Genomic_DNA"/>
</dbReference>
<comment type="caution">
    <text evidence="2">The sequence shown here is derived from an EMBL/GenBank/DDBJ whole genome shotgun (WGS) entry which is preliminary data.</text>
</comment>
<evidence type="ECO:0000256" key="1">
    <source>
        <dbReference type="SAM" id="MobiDB-lite"/>
    </source>
</evidence>
<feature type="compositionally biased region" description="Low complexity" evidence="1">
    <location>
        <begin position="187"/>
        <end position="207"/>
    </location>
</feature>
<feature type="compositionally biased region" description="Low complexity" evidence="1">
    <location>
        <begin position="253"/>
        <end position="265"/>
    </location>
</feature>
<feature type="compositionally biased region" description="Low complexity" evidence="1">
    <location>
        <begin position="101"/>
        <end position="131"/>
    </location>
</feature>
<accession>A0A229XR18</accession>
<dbReference type="Proteomes" id="UP000215289">
    <property type="component" value="Unassembled WGS sequence"/>
</dbReference>
<protein>
    <submittedName>
        <fullName evidence="2">Uncharacterized protein</fullName>
    </submittedName>
</protein>
<feature type="compositionally biased region" description="Low complexity" evidence="1">
    <location>
        <begin position="45"/>
        <end position="69"/>
    </location>
</feature>
<dbReference type="AlphaFoldDB" id="A0A229XR18"/>
<evidence type="ECO:0000313" key="3">
    <source>
        <dbReference type="Proteomes" id="UP000215289"/>
    </source>
</evidence>
<gene>
    <name evidence="2" type="ORF">CFD26_101310</name>
</gene>
<evidence type="ECO:0000313" key="2">
    <source>
        <dbReference type="EMBL" id="RLM00943.1"/>
    </source>
</evidence>
<feature type="compositionally biased region" description="Polar residues" evidence="1">
    <location>
        <begin position="19"/>
        <end position="28"/>
    </location>
</feature>
<name>A0A229XR18_9EURO</name>
<proteinExistence type="predicted"/>
<feature type="region of interest" description="Disordered" evidence="1">
    <location>
        <begin position="1"/>
        <end position="207"/>
    </location>
</feature>